<dbReference type="InterPro" id="IPR037294">
    <property type="entry name" value="ABC_BtuC-like"/>
</dbReference>
<gene>
    <name evidence="9" type="ORF">PA7_15550</name>
</gene>
<feature type="transmembrane region" description="Helical" evidence="8">
    <location>
        <begin position="138"/>
        <end position="161"/>
    </location>
</feature>
<evidence type="ECO:0000256" key="5">
    <source>
        <dbReference type="ARBA" id="ARBA00022692"/>
    </source>
</evidence>
<feature type="transmembrane region" description="Helical" evidence="8">
    <location>
        <begin position="168"/>
        <end position="190"/>
    </location>
</feature>
<feature type="transmembrane region" description="Helical" evidence="8">
    <location>
        <begin position="328"/>
        <end position="347"/>
    </location>
</feature>
<evidence type="ECO:0000256" key="1">
    <source>
        <dbReference type="ARBA" id="ARBA00004651"/>
    </source>
</evidence>
<evidence type="ECO:0000256" key="6">
    <source>
        <dbReference type="ARBA" id="ARBA00022989"/>
    </source>
</evidence>
<dbReference type="Proteomes" id="UP000321328">
    <property type="component" value="Unassembled WGS sequence"/>
</dbReference>
<feature type="transmembrane region" description="Helical" evidence="8">
    <location>
        <begin position="28"/>
        <end position="49"/>
    </location>
</feature>
<dbReference type="CDD" id="cd06550">
    <property type="entry name" value="TM_ABC_iron-siderophores_like"/>
    <property type="match status" value="1"/>
</dbReference>
<evidence type="ECO:0000256" key="4">
    <source>
        <dbReference type="ARBA" id="ARBA00022475"/>
    </source>
</evidence>
<protein>
    <submittedName>
        <fullName evidence="9">Iron ABC transporter permease</fullName>
    </submittedName>
</protein>
<dbReference type="InterPro" id="IPR000522">
    <property type="entry name" value="ABC_transptr_permease_BtuC"/>
</dbReference>
<evidence type="ECO:0000313" key="9">
    <source>
        <dbReference type="EMBL" id="GEL17718.1"/>
    </source>
</evidence>
<evidence type="ECO:0000256" key="2">
    <source>
        <dbReference type="ARBA" id="ARBA00007935"/>
    </source>
</evidence>
<dbReference type="GO" id="GO:0022857">
    <property type="term" value="F:transmembrane transporter activity"/>
    <property type="evidence" value="ECO:0007669"/>
    <property type="project" value="InterPro"/>
</dbReference>
<evidence type="ECO:0000256" key="3">
    <source>
        <dbReference type="ARBA" id="ARBA00022448"/>
    </source>
</evidence>
<comment type="caution">
    <text evidence="9">The sequence shown here is derived from an EMBL/GenBank/DDBJ whole genome shotgun (WGS) entry which is preliminary data.</text>
</comment>
<keyword evidence="7 8" id="KW-0472">Membrane</keyword>
<dbReference type="EMBL" id="BJVI01000011">
    <property type="protein sequence ID" value="GEL17718.1"/>
    <property type="molecule type" value="Genomic_DNA"/>
</dbReference>
<accession>A0A511D482</accession>
<proteinExistence type="inferred from homology"/>
<keyword evidence="3" id="KW-0813">Transport</keyword>
<dbReference type="GO" id="GO:0033214">
    <property type="term" value="P:siderophore-iron import into cell"/>
    <property type="evidence" value="ECO:0007669"/>
    <property type="project" value="TreeGrafter"/>
</dbReference>
<dbReference type="GO" id="GO:0005886">
    <property type="term" value="C:plasma membrane"/>
    <property type="evidence" value="ECO:0007669"/>
    <property type="project" value="UniProtKB-SubCell"/>
</dbReference>
<evidence type="ECO:0000256" key="8">
    <source>
        <dbReference type="SAM" id="Phobius"/>
    </source>
</evidence>
<dbReference type="STRING" id="1123024.GCA_000423625_03050"/>
<comment type="similarity">
    <text evidence="2">Belongs to the binding-protein-dependent transport system permease family. FecCD subfamily.</text>
</comment>
<organism evidence="9 10">
    <name type="scientific">Pseudonocardia asaccharolytica DSM 44247 = NBRC 16224</name>
    <dbReference type="NCBI Taxonomy" id="1123024"/>
    <lineage>
        <taxon>Bacteria</taxon>
        <taxon>Bacillati</taxon>
        <taxon>Actinomycetota</taxon>
        <taxon>Actinomycetes</taxon>
        <taxon>Pseudonocardiales</taxon>
        <taxon>Pseudonocardiaceae</taxon>
        <taxon>Pseudonocardia</taxon>
    </lineage>
</organism>
<dbReference type="Gene3D" id="1.10.3470.10">
    <property type="entry name" value="ABC transporter involved in vitamin B12 uptake, BtuC"/>
    <property type="match status" value="1"/>
</dbReference>
<keyword evidence="10" id="KW-1185">Reference proteome</keyword>
<dbReference type="AlphaFoldDB" id="A0A511D482"/>
<dbReference type="PANTHER" id="PTHR30472:SF70">
    <property type="entry name" value="MOLYBDATE IMPORT SYSTEM PERMEASE PROTEIN MOLB"/>
    <property type="match status" value="1"/>
</dbReference>
<keyword evidence="5 8" id="KW-0812">Transmembrane</keyword>
<keyword evidence="4" id="KW-1003">Cell membrane</keyword>
<feature type="transmembrane region" description="Helical" evidence="8">
    <location>
        <begin position="298"/>
        <end position="316"/>
    </location>
</feature>
<keyword evidence="6 8" id="KW-1133">Transmembrane helix</keyword>
<reference evidence="9 10" key="1">
    <citation type="submission" date="2019-07" db="EMBL/GenBank/DDBJ databases">
        <title>Whole genome shotgun sequence of Pseudonocardia asaccharolytica NBRC 16224.</title>
        <authorList>
            <person name="Hosoyama A."/>
            <person name="Uohara A."/>
            <person name="Ohji S."/>
            <person name="Ichikawa N."/>
        </authorList>
    </citation>
    <scope>NUCLEOTIDE SEQUENCE [LARGE SCALE GENOMIC DNA]</scope>
    <source>
        <strain evidence="9 10">NBRC 16224</strain>
    </source>
</reference>
<comment type="subcellular location">
    <subcellularLocation>
        <location evidence="1">Cell membrane</location>
        <topology evidence="1">Multi-pass membrane protein</topology>
    </subcellularLocation>
</comment>
<evidence type="ECO:0000256" key="7">
    <source>
        <dbReference type="ARBA" id="ARBA00023136"/>
    </source>
</evidence>
<feature type="transmembrane region" description="Helical" evidence="8">
    <location>
        <begin position="114"/>
        <end position="132"/>
    </location>
</feature>
<name>A0A511D482_9PSEU</name>
<dbReference type="PANTHER" id="PTHR30472">
    <property type="entry name" value="FERRIC ENTEROBACTIN TRANSPORT SYSTEM PERMEASE PROTEIN"/>
    <property type="match status" value="1"/>
</dbReference>
<evidence type="ECO:0000313" key="10">
    <source>
        <dbReference type="Proteomes" id="UP000321328"/>
    </source>
</evidence>
<feature type="transmembrane region" description="Helical" evidence="8">
    <location>
        <begin position="216"/>
        <end position="235"/>
    </location>
</feature>
<dbReference type="SUPFAM" id="SSF81345">
    <property type="entry name" value="ABC transporter involved in vitamin B12 uptake, BtuC"/>
    <property type="match status" value="1"/>
</dbReference>
<feature type="transmembrane region" description="Helical" evidence="8">
    <location>
        <begin position="255"/>
        <end position="286"/>
    </location>
</feature>
<feature type="transmembrane region" description="Helical" evidence="8">
    <location>
        <begin position="85"/>
        <end position="102"/>
    </location>
</feature>
<dbReference type="Pfam" id="PF01032">
    <property type="entry name" value="FecCD"/>
    <property type="match status" value="1"/>
</dbReference>
<sequence>MQVSPTTDSRRGESRAPAPRTSTRIRMFLLFAGLVAIVLVSFPLGPFAVDTGTVLRVLIAKVTGAGHGAGAVEETIVAQVRLPRIIGAVLVGAGLAAAGAGYQSMFRNPLVSPAILGVSAGAGFGAALGLLAELPWPAIQAMAFVFGLVAAALALTIARLLGRGSTVVLVLAGVVVSTLFQAFISITQFMANPEDTLPSITFWLMGGLGRIRSEDLIGAAVLIVICLAALYTVRWPVTVLAAGSDEASTLGVNRALTWAVVIGASTLLTATAVSLAGIVGWVGLVVPHLARMIVGPSFDRLLPAAVLMGAGFLVLVDDVARSASTMELPLGVLTAVIGAPFFVLLLARVRSQWS</sequence>